<feature type="region of interest" description="Disordered" evidence="2">
    <location>
        <begin position="359"/>
        <end position="390"/>
    </location>
</feature>
<feature type="compositionally biased region" description="Low complexity" evidence="2">
    <location>
        <begin position="309"/>
        <end position="320"/>
    </location>
</feature>
<dbReference type="Proteomes" id="UP001412067">
    <property type="component" value="Unassembled WGS sequence"/>
</dbReference>
<organism evidence="4 5">
    <name type="scientific">Platanthera guangdongensis</name>
    <dbReference type="NCBI Taxonomy" id="2320717"/>
    <lineage>
        <taxon>Eukaryota</taxon>
        <taxon>Viridiplantae</taxon>
        <taxon>Streptophyta</taxon>
        <taxon>Embryophyta</taxon>
        <taxon>Tracheophyta</taxon>
        <taxon>Spermatophyta</taxon>
        <taxon>Magnoliopsida</taxon>
        <taxon>Liliopsida</taxon>
        <taxon>Asparagales</taxon>
        <taxon>Orchidaceae</taxon>
        <taxon>Orchidoideae</taxon>
        <taxon>Orchideae</taxon>
        <taxon>Orchidinae</taxon>
        <taxon>Platanthera</taxon>
    </lineage>
</organism>
<sequence length="390" mass="43902">MEAFYQESGRAGRDQQPSKSVLYYGLDDRKRMEFILNNGVTKKLQSISSAELLKKPLTDFKEMVAYCEGSVCRRRKILQNFGEQVSPSLCQRSCDACKFPSILSTKLADLERSGSIFKKGLPPIFLQRSFCTASEHPVSEFWNQDEEVNSDEDISESEDEDLVTKGSVRPNLSSKASLDEKFKALERAEESYYQGQNKQAKSGPTDRNIISEALREASKKRLLNALSQAKERFGNHPFDIISSSTSLELDCFNKYKKVGKTFYNSQIAATVRWLSSASYEQKSERLTRNSTANAGRKLPEIIETTPTASVSSPSIPVQVPNEREGQVKDKSIENVHEPVMVHLQRIPSFSEFVTRKAKNEAVSSSSGFGSSLKRKAEAEKNQRVYAEKKR</sequence>
<evidence type="ECO:0000313" key="5">
    <source>
        <dbReference type="Proteomes" id="UP001412067"/>
    </source>
</evidence>
<evidence type="ECO:0000256" key="1">
    <source>
        <dbReference type="ARBA" id="ARBA00005446"/>
    </source>
</evidence>
<feature type="region of interest" description="Disordered" evidence="2">
    <location>
        <begin position="306"/>
        <end position="325"/>
    </location>
</feature>
<dbReference type="PANTHER" id="PTHR13710">
    <property type="entry name" value="DNA HELICASE RECQ FAMILY MEMBER"/>
    <property type="match status" value="1"/>
</dbReference>
<dbReference type="SUPFAM" id="SSF52540">
    <property type="entry name" value="P-loop containing nucleoside triphosphate hydrolases"/>
    <property type="match status" value="1"/>
</dbReference>
<feature type="region of interest" description="Disordered" evidence="2">
    <location>
        <begin position="143"/>
        <end position="166"/>
    </location>
</feature>
<evidence type="ECO:0000259" key="3">
    <source>
        <dbReference type="Pfam" id="PF16124"/>
    </source>
</evidence>
<dbReference type="PANTHER" id="PTHR13710:SF155">
    <property type="entry name" value="ATP-DEPENDENT DNA HELICASE Q-LIKE 3"/>
    <property type="match status" value="1"/>
</dbReference>
<feature type="compositionally biased region" description="Basic and acidic residues" evidence="2">
    <location>
        <begin position="374"/>
        <end position="390"/>
    </location>
</feature>
<reference evidence="4 5" key="1">
    <citation type="journal article" date="2022" name="Nat. Plants">
        <title>Genomes of leafy and leafless Platanthera orchids illuminate the evolution of mycoheterotrophy.</title>
        <authorList>
            <person name="Li M.H."/>
            <person name="Liu K.W."/>
            <person name="Li Z."/>
            <person name="Lu H.C."/>
            <person name="Ye Q.L."/>
            <person name="Zhang D."/>
            <person name="Wang J.Y."/>
            <person name="Li Y.F."/>
            <person name="Zhong Z.M."/>
            <person name="Liu X."/>
            <person name="Yu X."/>
            <person name="Liu D.K."/>
            <person name="Tu X.D."/>
            <person name="Liu B."/>
            <person name="Hao Y."/>
            <person name="Liao X.Y."/>
            <person name="Jiang Y.T."/>
            <person name="Sun W.H."/>
            <person name="Chen J."/>
            <person name="Chen Y.Q."/>
            <person name="Ai Y."/>
            <person name="Zhai J.W."/>
            <person name="Wu S.S."/>
            <person name="Zhou Z."/>
            <person name="Hsiao Y.Y."/>
            <person name="Wu W.L."/>
            <person name="Chen Y.Y."/>
            <person name="Lin Y.F."/>
            <person name="Hsu J.L."/>
            <person name="Li C.Y."/>
            <person name="Wang Z.W."/>
            <person name="Zhao X."/>
            <person name="Zhong W.Y."/>
            <person name="Ma X.K."/>
            <person name="Ma L."/>
            <person name="Huang J."/>
            <person name="Chen G.Z."/>
            <person name="Huang M.Z."/>
            <person name="Huang L."/>
            <person name="Peng D.H."/>
            <person name="Luo Y.B."/>
            <person name="Zou S.Q."/>
            <person name="Chen S.P."/>
            <person name="Lan S."/>
            <person name="Tsai W.C."/>
            <person name="Van de Peer Y."/>
            <person name="Liu Z.J."/>
        </authorList>
    </citation>
    <scope>NUCLEOTIDE SEQUENCE [LARGE SCALE GENOMIC DNA]</scope>
    <source>
        <strain evidence="4">Lor288</strain>
    </source>
</reference>
<comment type="similarity">
    <text evidence="1">Belongs to the helicase family. RecQ subfamily.</text>
</comment>
<protein>
    <submittedName>
        <fullName evidence="4">ATP-dependent DNA helicase Q-like 3</fullName>
    </submittedName>
</protein>
<name>A0ABR2N5V4_9ASPA</name>
<gene>
    <name evidence="4" type="primary">RECQL3</name>
    <name evidence="4" type="ORF">KSP40_PGU014287</name>
</gene>
<dbReference type="InterPro" id="IPR032284">
    <property type="entry name" value="RecQ_Zn-bd"/>
</dbReference>
<dbReference type="InterPro" id="IPR027417">
    <property type="entry name" value="P-loop_NTPase"/>
</dbReference>
<keyword evidence="5" id="KW-1185">Reference proteome</keyword>
<proteinExistence type="inferred from homology"/>
<evidence type="ECO:0000256" key="2">
    <source>
        <dbReference type="SAM" id="MobiDB-lite"/>
    </source>
</evidence>
<dbReference type="Gene3D" id="3.40.50.300">
    <property type="entry name" value="P-loop containing nucleotide triphosphate hydrolases"/>
    <property type="match status" value="1"/>
</dbReference>
<feature type="domain" description="ATP-dependent DNA helicase RecQ zinc-binding" evidence="3">
    <location>
        <begin position="28"/>
        <end position="98"/>
    </location>
</feature>
<feature type="compositionally biased region" description="Acidic residues" evidence="2">
    <location>
        <begin position="143"/>
        <end position="161"/>
    </location>
</feature>
<accession>A0ABR2N5V4</accession>
<dbReference type="EMBL" id="JBBWWR010000001">
    <property type="protein sequence ID" value="KAK8971482.1"/>
    <property type="molecule type" value="Genomic_DNA"/>
</dbReference>
<dbReference type="Pfam" id="PF16124">
    <property type="entry name" value="RecQ_Zn_bind"/>
    <property type="match status" value="1"/>
</dbReference>
<comment type="caution">
    <text evidence="4">The sequence shown here is derived from an EMBL/GenBank/DDBJ whole genome shotgun (WGS) entry which is preliminary data.</text>
</comment>
<evidence type="ECO:0000313" key="4">
    <source>
        <dbReference type="EMBL" id="KAK8971482.1"/>
    </source>
</evidence>